<dbReference type="NCBIfam" id="TIGR00177">
    <property type="entry name" value="molyb_syn"/>
    <property type="match status" value="1"/>
</dbReference>
<dbReference type="NCBIfam" id="NF045515">
    <property type="entry name" value="Glp_gephyrin"/>
    <property type="match status" value="1"/>
</dbReference>
<evidence type="ECO:0000256" key="3">
    <source>
        <dbReference type="ARBA" id="ARBA00013269"/>
    </source>
</evidence>
<feature type="domain" description="MoaB/Mog" evidence="10">
    <location>
        <begin position="198"/>
        <end position="340"/>
    </location>
</feature>
<comment type="catalytic activity">
    <reaction evidence="9">
        <text>adenylyl-molybdopterin + molybdate = Mo-molybdopterin + AMP + H(+)</text>
        <dbReference type="Rhea" id="RHEA:35047"/>
        <dbReference type="ChEBI" id="CHEBI:15378"/>
        <dbReference type="ChEBI" id="CHEBI:36264"/>
        <dbReference type="ChEBI" id="CHEBI:62727"/>
        <dbReference type="ChEBI" id="CHEBI:71302"/>
        <dbReference type="ChEBI" id="CHEBI:456215"/>
        <dbReference type="EC" id="2.10.1.1"/>
    </reaction>
</comment>
<dbReference type="Gene3D" id="3.40.980.10">
    <property type="entry name" value="MoaB/Mog-like domain"/>
    <property type="match status" value="1"/>
</dbReference>
<keyword evidence="6" id="KW-0479">Metal-binding</keyword>
<dbReference type="GO" id="GO:0006777">
    <property type="term" value="P:Mo-molybdopterin cofactor biosynthetic process"/>
    <property type="evidence" value="ECO:0007669"/>
    <property type="project" value="UniProtKB-KW"/>
</dbReference>
<evidence type="ECO:0000256" key="6">
    <source>
        <dbReference type="ARBA" id="ARBA00022723"/>
    </source>
</evidence>
<protein>
    <recommendedName>
        <fullName evidence="3">molybdopterin molybdotransferase</fullName>
        <ecNumber evidence="3">2.10.1.1</ecNumber>
    </recommendedName>
</protein>
<keyword evidence="5" id="KW-0808">Transferase</keyword>
<dbReference type="EC" id="2.10.1.1" evidence="3"/>
<sequence>VTEHVHRHHHADMLSVEAARHRILQAFETLEPVCMKITDALSLVISEDVYSSINIPPLNNSAMDGYALRSKDVQSATLTNPVSLRIVGSVPAGHLPDFTIQSGEAARIMTGAAIPGGADSVVPFEETTESEEFDRSELRDIGIRVPVKPGGDIRLAGGDVTVDQKVLQSGTIINPSTIAVLASLGRDTIKVYRKPEVAILSTGDELIEPGLVSEAGKIYDSNTSGLVASVIAAGGIPKPFGIVRDNLSQLEKKISEAMNSDLVVTSAGVSKGDYDVVKDALASRGILNFWSIKMRPAKPLAFGVLNDAQSPKVTPLIGLPGNPVSSMVAFEQFCRPAIRKMLGKSSSLRPTIKATLTDHIYNHDGRRVYARVRITNESGSYTATTSGSQESNVLTSMAYADGLAICPEDVSVKGPGESVTVIMLNWPEEMI</sequence>
<dbReference type="InterPro" id="IPR001453">
    <property type="entry name" value="MoaB/Mog_dom"/>
</dbReference>
<organism evidence="11">
    <name type="scientific">marine metagenome</name>
    <dbReference type="NCBI Taxonomy" id="408172"/>
    <lineage>
        <taxon>unclassified sequences</taxon>
        <taxon>metagenomes</taxon>
        <taxon>ecological metagenomes</taxon>
    </lineage>
</organism>
<dbReference type="SUPFAM" id="SSF63867">
    <property type="entry name" value="MoeA C-terminal domain-like"/>
    <property type="match status" value="1"/>
</dbReference>
<accession>A0A381WR68</accession>
<evidence type="ECO:0000256" key="7">
    <source>
        <dbReference type="ARBA" id="ARBA00022842"/>
    </source>
</evidence>
<dbReference type="InterPro" id="IPR005111">
    <property type="entry name" value="MoeA_C_domain_IV"/>
</dbReference>
<dbReference type="GO" id="GO:0005829">
    <property type="term" value="C:cytosol"/>
    <property type="evidence" value="ECO:0007669"/>
    <property type="project" value="TreeGrafter"/>
</dbReference>
<dbReference type="SUPFAM" id="SSF53218">
    <property type="entry name" value="Molybdenum cofactor biosynthesis proteins"/>
    <property type="match status" value="1"/>
</dbReference>
<evidence type="ECO:0000256" key="9">
    <source>
        <dbReference type="ARBA" id="ARBA00047317"/>
    </source>
</evidence>
<dbReference type="Gene3D" id="3.90.105.10">
    <property type="entry name" value="Molybdopterin biosynthesis moea protein, domain 2"/>
    <property type="match status" value="1"/>
</dbReference>
<evidence type="ECO:0000256" key="8">
    <source>
        <dbReference type="ARBA" id="ARBA00023150"/>
    </source>
</evidence>
<evidence type="ECO:0000313" key="11">
    <source>
        <dbReference type="EMBL" id="SVA54985.1"/>
    </source>
</evidence>
<dbReference type="GO" id="GO:0046872">
    <property type="term" value="F:metal ion binding"/>
    <property type="evidence" value="ECO:0007669"/>
    <property type="project" value="UniProtKB-KW"/>
</dbReference>
<evidence type="ECO:0000256" key="4">
    <source>
        <dbReference type="ARBA" id="ARBA00022505"/>
    </source>
</evidence>
<dbReference type="FunFam" id="2.170.190.11:FF:000001">
    <property type="entry name" value="Molybdopterin molybdenumtransferase"/>
    <property type="match status" value="1"/>
</dbReference>
<dbReference type="InterPro" id="IPR036688">
    <property type="entry name" value="MoeA_C_domain_IV_sf"/>
</dbReference>
<dbReference type="PANTHER" id="PTHR10192:SF5">
    <property type="entry name" value="GEPHYRIN"/>
    <property type="match status" value="1"/>
</dbReference>
<dbReference type="GO" id="GO:0061599">
    <property type="term" value="F:molybdopterin molybdotransferase activity"/>
    <property type="evidence" value="ECO:0007669"/>
    <property type="project" value="UniProtKB-EC"/>
</dbReference>
<dbReference type="Gene3D" id="2.40.340.10">
    <property type="entry name" value="MoeA, C-terminal, domain IV"/>
    <property type="match status" value="1"/>
</dbReference>
<evidence type="ECO:0000256" key="2">
    <source>
        <dbReference type="ARBA" id="ARBA00005046"/>
    </source>
</evidence>
<reference evidence="11" key="1">
    <citation type="submission" date="2018-05" db="EMBL/GenBank/DDBJ databases">
        <authorList>
            <person name="Lanie J.A."/>
            <person name="Ng W.-L."/>
            <person name="Kazmierczak K.M."/>
            <person name="Andrzejewski T.M."/>
            <person name="Davidsen T.M."/>
            <person name="Wayne K.J."/>
            <person name="Tettelin H."/>
            <person name="Glass J.I."/>
            <person name="Rusch D."/>
            <person name="Podicherti R."/>
            <person name="Tsui H.-C.T."/>
            <person name="Winkler M.E."/>
        </authorList>
    </citation>
    <scope>NUCLEOTIDE SEQUENCE</scope>
</reference>
<dbReference type="UniPathway" id="UPA00344"/>
<keyword evidence="4" id="KW-0500">Molybdenum</keyword>
<dbReference type="Pfam" id="PF03454">
    <property type="entry name" value="MoeA_C"/>
    <property type="match status" value="1"/>
</dbReference>
<dbReference type="Gene3D" id="2.170.190.11">
    <property type="entry name" value="Molybdopterin biosynthesis moea protein, domain 3"/>
    <property type="match status" value="1"/>
</dbReference>
<dbReference type="InterPro" id="IPR036425">
    <property type="entry name" value="MoaB/Mog-like_dom_sf"/>
</dbReference>
<dbReference type="InterPro" id="IPR005110">
    <property type="entry name" value="MoeA_linker/N"/>
</dbReference>
<evidence type="ECO:0000259" key="10">
    <source>
        <dbReference type="SMART" id="SM00852"/>
    </source>
</evidence>
<dbReference type="Pfam" id="PF03453">
    <property type="entry name" value="MoeA_N"/>
    <property type="match status" value="1"/>
</dbReference>
<name>A0A381WR68_9ZZZZ</name>
<dbReference type="FunFam" id="3.40.980.10:FF:000004">
    <property type="entry name" value="Molybdopterin molybdenumtransferase"/>
    <property type="match status" value="1"/>
</dbReference>
<dbReference type="Pfam" id="PF00994">
    <property type="entry name" value="MoCF_biosynth"/>
    <property type="match status" value="1"/>
</dbReference>
<dbReference type="InterPro" id="IPR036135">
    <property type="entry name" value="MoeA_linker/N_sf"/>
</dbReference>
<comment type="pathway">
    <text evidence="2">Cofactor biosynthesis; molybdopterin biosynthesis.</text>
</comment>
<evidence type="ECO:0000256" key="5">
    <source>
        <dbReference type="ARBA" id="ARBA00022679"/>
    </source>
</evidence>
<dbReference type="CDD" id="cd00887">
    <property type="entry name" value="MoeA"/>
    <property type="match status" value="1"/>
</dbReference>
<dbReference type="EMBL" id="UINC01012613">
    <property type="protein sequence ID" value="SVA54985.1"/>
    <property type="molecule type" value="Genomic_DNA"/>
</dbReference>
<dbReference type="SMART" id="SM00852">
    <property type="entry name" value="MoCF_biosynth"/>
    <property type="match status" value="1"/>
</dbReference>
<comment type="cofactor">
    <cofactor evidence="1">
        <name>Mg(2+)</name>
        <dbReference type="ChEBI" id="CHEBI:18420"/>
    </cofactor>
</comment>
<dbReference type="AlphaFoldDB" id="A0A381WR68"/>
<dbReference type="SUPFAM" id="SSF63882">
    <property type="entry name" value="MoeA N-terminal region -like"/>
    <property type="match status" value="1"/>
</dbReference>
<dbReference type="PANTHER" id="PTHR10192">
    <property type="entry name" value="MOLYBDOPTERIN BIOSYNTHESIS PROTEIN"/>
    <property type="match status" value="1"/>
</dbReference>
<keyword evidence="8" id="KW-0501">Molybdenum cofactor biosynthesis</keyword>
<proteinExistence type="predicted"/>
<gene>
    <name evidence="11" type="ORF">METZ01_LOCUS107839</name>
</gene>
<feature type="non-terminal residue" evidence="11">
    <location>
        <position position="1"/>
    </location>
</feature>
<dbReference type="InterPro" id="IPR038987">
    <property type="entry name" value="MoeA-like"/>
</dbReference>
<evidence type="ECO:0000256" key="1">
    <source>
        <dbReference type="ARBA" id="ARBA00001946"/>
    </source>
</evidence>
<keyword evidence="7" id="KW-0460">Magnesium</keyword>